<gene>
    <name evidence="1" type="ORF">TPAB3V08_LOCUS1558</name>
</gene>
<comment type="caution">
    <text evidence="1">The sequence shown here is derived from an EMBL/GenBank/DDBJ whole genome shotgun (WGS) entry which is preliminary data.</text>
</comment>
<evidence type="ECO:0000313" key="2">
    <source>
        <dbReference type="Proteomes" id="UP001153148"/>
    </source>
</evidence>
<reference evidence="1" key="1">
    <citation type="submission" date="2021-03" db="EMBL/GenBank/DDBJ databases">
        <authorList>
            <person name="Tran Van P."/>
        </authorList>
    </citation>
    <scope>NUCLEOTIDE SEQUENCE</scope>
</reference>
<dbReference type="PANTHER" id="PTHR20948:SF2">
    <property type="entry name" value="TRANSMEMBRANE PROTEIN 164"/>
    <property type="match status" value="1"/>
</dbReference>
<dbReference type="EMBL" id="CAJPIN010001430">
    <property type="protein sequence ID" value="CAG2054537.1"/>
    <property type="molecule type" value="Genomic_DNA"/>
</dbReference>
<protein>
    <submittedName>
        <fullName evidence="1">Uncharacterized protein</fullName>
    </submittedName>
</protein>
<dbReference type="Proteomes" id="UP001153148">
    <property type="component" value="Unassembled WGS sequence"/>
</dbReference>
<dbReference type="InterPro" id="IPR026508">
    <property type="entry name" value="TMEM164"/>
</dbReference>
<dbReference type="PANTHER" id="PTHR20948">
    <property type="entry name" value="TRANSMEMBRANE PROTEIN 164"/>
    <property type="match status" value="1"/>
</dbReference>
<proteinExistence type="predicted"/>
<sequence>MFSLLPDLLAGRSAEQKYYGLVQNTSQLPERSSVGVCNSGYRLQDCPYNVEPLTDMSWCTLSYGWNLVYHFAFLQSFAFPTLVNLNHIMCPTAADPFYGPYYRTFAVLHQALLCPLTCKLFCVICSLFIPIPGWDDPSKKSEGEKVSTLVLRQGNTSEGVCEICRCEKRTLIEHTGDNIHLE</sequence>
<evidence type="ECO:0000313" key="1">
    <source>
        <dbReference type="EMBL" id="CAG2054537.1"/>
    </source>
</evidence>
<organism evidence="1 2">
    <name type="scientific">Timema podura</name>
    <name type="common">Walking stick</name>
    <dbReference type="NCBI Taxonomy" id="61482"/>
    <lineage>
        <taxon>Eukaryota</taxon>
        <taxon>Metazoa</taxon>
        <taxon>Ecdysozoa</taxon>
        <taxon>Arthropoda</taxon>
        <taxon>Hexapoda</taxon>
        <taxon>Insecta</taxon>
        <taxon>Pterygota</taxon>
        <taxon>Neoptera</taxon>
        <taxon>Polyneoptera</taxon>
        <taxon>Phasmatodea</taxon>
        <taxon>Timematodea</taxon>
        <taxon>Timematoidea</taxon>
        <taxon>Timematidae</taxon>
        <taxon>Timema</taxon>
    </lineage>
</organism>
<dbReference type="Pfam" id="PF14808">
    <property type="entry name" value="TMEM164"/>
    <property type="match status" value="1"/>
</dbReference>
<keyword evidence="2" id="KW-1185">Reference proteome</keyword>
<accession>A0ABN7NFA2</accession>
<name>A0ABN7NFA2_TIMPD</name>